<keyword evidence="2" id="KW-1185">Reference proteome</keyword>
<comment type="caution">
    <text evidence="1">The sequence shown here is derived from an EMBL/GenBank/DDBJ whole genome shotgun (WGS) entry which is preliminary data.</text>
</comment>
<reference evidence="1" key="1">
    <citation type="journal article" date="2014" name="Int. J. Syst. Evol. Microbiol.">
        <title>Complete genome sequence of Corynebacterium casei LMG S-19264T (=DSM 44701T), isolated from a smear-ripened cheese.</title>
        <authorList>
            <consortium name="US DOE Joint Genome Institute (JGI-PGF)"/>
            <person name="Walter F."/>
            <person name="Albersmeier A."/>
            <person name="Kalinowski J."/>
            <person name="Ruckert C."/>
        </authorList>
    </citation>
    <scope>NUCLEOTIDE SEQUENCE</scope>
    <source>
        <strain evidence="1">JCM 31311</strain>
    </source>
</reference>
<evidence type="ECO:0000313" key="1">
    <source>
        <dbReference type="EMBL" id="GGR12838.1"/>
    </source>
</evidence>
<proteinExistence type="predicted"/>
<reference evidence="1" key="2">
    <citation type="submission" date="2020-09" db="EMBL/GenBank/DDBJ databases">
        <authorList>
            <person name="Sun Q."/>
            <person name="Ohkuma M."/>
        </authorList>
    </citation>
    <scope>NUCLEOTIDE SEQUENCE</scope>
    <source>
        <strain evidence="1">JCM 31311</strain>
    </source>
</reference>
<dbReference type="EMBL" id="BMQL01000015">
    <property type="protein sequence ID" value="GGR12838.1"/>
    <property type="molecule type" value="Genomic_DNA"/>
</dbReference>
<dbReference type="Proteomes" id="UP000603865">
    <property type="component" value="Unassembled WGS sequence"/>
</dbReference>
<dbReference type="AlphaFoldDB" id="A0A918C9P3"/>
<sequence length="165" mass="18280">MYLRHLQVGGAQRLRVAQQALPALEQLIEQGYVRRLHGLLGPVVALGPLGFALLGLPNRPLTLSSATDQVALREAVQIALARGYVVFEVSSRAVRLKDAAQREHLLYVRVSRGLPSPATVRLLIKAHASTFRRSGGTLILYTLQQEKYARQLSARRDLQVWVAVQ</sequence>
<evidence type="ECO:0000313" key="2">
    <source>
        <dbReference type="Proteomes" id="UP000603865"/>
    </source>
</evidence>
<accession>A0A918C9P3</accession>
<protein>
    <submittedName>
        <fullName evidence="1">Uncharacterized protein</fullName>
    </submittedName>
</protein>
<dbReference type="RefSeq" id="WP_189091067.1">
    <property type="nucleotide sequence ID" value="NZ_BMQL01000015.1"/>
</dbReference>
<name>A0A918C9P3_9DEIO</name>
<organism evidence="1 2">
    <name type="scientific">Deinococcus ruber</name>
    <dbReference type="NCBI Taxonomy" id="1848197"/>
    <lineage>
        <taxon>Bacteria</taxon>
        <taxon>Thermotogati</taxon>
        <taxon>Deinococcota</taxon>
        <taxon>Deinococci</taxon>
        <taxon>Deinococcales</taxon>
        <taxon>Deinococcaceae</taxon>
        <taxon>Deinococcus</taxon>
    </lineage>
</organism>
<gene>
    <name evidence="1" type="ORF">GCM10008957_27230</name>
</gene>